<evidence type="ECO:0000313" key="2">
    <source>
        <dbReference type="Proteomes" id="UP001606210"/>
    </source>
</evidence>
<accession>A0ABW7FAP8</accession>
<dbReference type="Gene3D" id="1.10.1660.10">
    <property type="match status" value="1"/>
</dbReference>
<keyword evidence="2" id="KW-1185">Reference proteome</keyword>
<dbReference type="Pfam" id="PF13591">
    <property type="entry name" value="MerR_2"/>
    <property type="match status" value="1"/>
</dbReference>
<dbReference type="RefSeq" id="WP_394484662.1">
    <property type="nucleotide sequence ID" value="NZ_JBIGHV010000014.1"/>
</dbReference>
<dbReference type="Proteomes" id="UP001606210">
    <property type="component" value="Unassembled WGS sequence"/>
</dbReference>
<sequence length="105" mass="10920">MANVSSHVIDAVVVEEEIVFSLSGLCQAAGASPAQVLALVDEGVLQPDGDAPQQWAFTGPSLRTARTALRLNADLALGTAGAALVLELLDEISTLRARLRRAGLE</sequence>
<name>A0ABW7FAP8_9BURK</name>
<reference evidence="1 2" key="1">
    <citation type="submission" date="2024-08" db="EMBL/GenBank/DDBJ databases">
        <authorList>
            <person name="Lu H."/>
        </authorList>
    </citation>
    <scope>NUCLEOTIDE SEQUENCE [LARGE SCALE GENOMIC DNA]</scope>
    <source>
        <strain evidence="1 2">LYH14W</strain>
    </source>
</reference>
<comment type="caution">
    <text evidence="1">The sequence shown here is derived from an EMBL/GenBank/DDBJ whole genome shotgun (WGS) entry which is preliminary data.</text>
</comment>
<proteinExistence type="predicted"/>
<protein>
    <submittedName>
        <fullName evidence="1">Chaperone modulator CbpM</fullName>
    </submittedName>
</protein>
<dbReference type="EMBL" id="JBIGHV010000014">
    <property type="protein sequence ID" value="MFG6433702.1"/>
    <property type="molecule type" value="Genomic_DNA"/>
</dbReference>
<evidence type="ECO:0000313" key="1">
    <source>
        <dbReference type="EMBL" id="MFG6433702.1"/>
    </source>
</evidence>
<organism evidence="1 2">
    <name type="scientific">Pelomonas parva</name>
    <dbReference type="NCBI Taxonomy" id="3299032"/>
    <lineage>
        <taxon>Bacteria</taxon>
        <taxon>Pseudomonadati</taxon>
        <taxon>Pseudomonadota</taxon>
        <taxon>Betaproteobacteria</taxon>
        <taxon>Burkholderiales</taxon>
        <taxon>Sphaerotilaceae</taxon>
        <taxon>Roseateles</taxon>
    </lineage>
</organism>
<gene>
    <name evidence="1" type="ORF">ACG00Y_27615</name>
</gene>